<dbReference type="InterPro" id="IPR010869">
    <property type="entry name" value="DUF1501"/>
</dbReference>
<dbReference type="KEGG" id="tim:GMBLW1_49770"/>
<evidence type="ECO:0000313" key="2">
    <source>
        <dbReference type="Proteomes" id="UP000464378"/>
    </source>
</evidence>
<accession>A0A6C2YRW3</accession>
<dbReference type="EMBL" id="LR593887">
    <property type="protein sequence ID" value="VTS05796.1"/>
    <property type="molecule type" value="Genomic_DNA"/>
</dbReference>
<evidence type="ECO:0008006" key="3">
    <source>
        <dbReference type="Google" id="ProtNLM"/>
    </source>
</evidence>
<dbReference type="Pfam" id="PF07394">
    <property type="entry name" value="DUF1501"/>
    <property type="match status" value="1"/>
</dbReference>
<protein>
    <recommendedName>
        <fullName evidence="3">Sulfatase</fullName>
    </recommendedName>
</protein>
<dbReference type="SUPFAM" id="SSF53649">
    <property type="entry name" value="Alkaline phosphatase-like"/>
    <property type="match status" value="1"/>
</dbReference>
<proteinExistence type="predicted"/>
<dbReference type="InterPro" id="IPR017850">
    <property type="entry name" value="Alkaline_phosphatase_core_sf"/>
</dbReference>
<dbReference type="PROSITE" id="PS51318">
    <property type="entry name" value="TAT"/>
    <property type="match status" value="1"/>
</dbReference>
<dbReference type="InParanoid" id="A0A6C2YRW3"/>
<dbReference type="EMBL" id="LR586016">
    <property type="protein sequence ID" value="VIP04216.1"/>
    <property type="molecule type" value="Genomic_DNA"/>
</dbReference>
<dbReference type="Proteomes" id="UP000464378">
    <property type="component" value="Chromosome"/>
</dbReference>
<dbReference type="PANTHER" id="PTHR43737:SF1">
    <property type="entry name" value="DUF1501 DOMAIN-CONTAINING PROTEIN"/>
    <property type="match status" value="1"/>
</dbReference>
<dbReference type="InterPro" id="IPR006311">
    <property type="entry name" value="TAT_signal"/>
</dbReference>
<name>A0A6C2YRW3_9BACT</name>
<sequence length="486" mass="53819">MHPLLSMRQALTRRQLLGRSASGLGTMALASLLNPSLFANPSQSKPSPALPGIPHFAPKAKRVIYLVQAGAPSQIETFDYKPELDKLHGSELPESIRKGQRLTTMTAGQGKFPVARSVLKFARQGKAGTWMSEILPFHGKIADDICVIRSVHTEAINHDQAITFFQTGAQQPGRPSFGSWLSYGLGSENADLPSFVVMTSIGTGRPDDQPLYDRLWGSGFLPTNLQGVRLRSGKDPVLYLSDPQGLARETRRDMLDDLASLNRLKHEAIGDPEITTRIAQYEMAFRMQMSVPEVMDLSKEPESVKKLYGPDVEKPGTFAANCLRARRLSERGVRFVQLYHRGWDHHGGLPNAIRLQARDTDQASAALILDLKARGLLDETLVIWGGEFGRTVYSQGALSPDGYGRDHHPRCFSLWMAGGGIKPGVTWGETDEFSYNIVRDPVHVHDLNATILHCLGIDHTRLTYKFQGRDFRLTDVHGEIIRGILA</sequence>
<organism evidence="1">
    <name type="scientific">Tuwongella immobilis</name>
    <dbReference type="NCBI Taxonomy" id="692036"/>
    <lineage>
        <taxon>Bacteria</taxon>
        <taxon>Pseudomonadati</taxon>
        <taxon>Planctomycetota</taxon>
        <taxon>Planctomycetia</taxon>
        <taxon>Gemmatales</taxon>
        <taxon>Gemmataceae</taxon>
        <taxon>Tuwongella</taxon>
    </lineage>
</organism>
<dbReference type="AlphaFoldDB" id="A0A6C2YRW3"/>
<reference evidence="1" key="1">
    <citation type="submission" date="2019-04" db="EMBL/GenBank/DDBJ databases">
        <authorList>
            <consortium name="Science for Life Laboratories"/>
        </authorList>
    </citation>
    <scope>NUCLEOTIDE SEQUENCE</scope>
    <source>
        <strain evidence="1">MBLW1</strain>
    </source>
</reference>
<gene>
    <name evidence="1" type="ORF">GMBLW1_49770</name>
</gene>
<keyword evidence="2" id="KW-1185">Reference proteome</keyword>
<evidence type="ECO:0000313" key="1">
    <source>
        <dbReference type="EMBL" id="VIP04216.1"/>
    </source>
</evidence>
<dbReference type="RefSeq" id="WP_162659327.1">
    <property type="nucleotide sequence ID" value="NZ_LR593887.1"/>
</dbReference>
<dbReference type="PANTHER" id="PTHR43737">
    <property type="entry name" value="BLL7424 PROTEIN"/>
    <property type="match status" value="1"/>
</dbReference>